<dbReference type="UniPathway" id="UPA00034">
    <property type="reaction ID" value="UER00025"/>
</dbReference>
<name>A0A2I0R0M7_9FLAO</name>
<keyword evidence="3" id="KW-0028">Amino-acid biosynthesis</keyword>
<organism evidence="5 6">
    <name type="scientific">Brumimicrobium salinarum</name>
    <dbReference type="NCBI Taxonomy" id="2058658"/>
    <lineage>
        <taxon>Bacteria</taxon>
        <taxon>Pseudomonadati</taxon>
        <taxon>Bacteroidota</taxon>
        <taxon>Flavobacteriia</taxon>
        <taxon>Flavobacteriales</taxon>
        <taxon>Crocinitomicaceae</taxon>
        <taxon>Brumimicrobium</taxon>
    </lineage>
</organism>
<protein>
    <recommendedName>
        <fullName evidence="3 4">Diaminopimelate epimerase</fullName>
        <shortName evidence="3">DAP epimerase</shortName>
        <ecNumber evidence="3 4">5.1.1.7</ecNumber>
    </recommendedName>
    <alternativeName>
        <fullName evidence="3">PLP-independent amino acid racemase</fullName>
    </alternativeName>
</protein>
<comment type="pathway">
    <text evidence="3">Amino-acid biosynthesis; L-lysine biosynthesis via DAP pathway; DL-2,6-diaminopimelate from LL-2,6-diaminopimelate: step 1/1.</text>
</comment>
<sequence>MKVTFTKYHGTGNDFIMIDCTNQNDFKLNSQAIKDMCHRRFGIGSDGLILIKNSKEFDFEMDYYNADGSQSFCGNGARCAVHFARQLNLFKKDATFKAIDGKHEATIHAGEISIKMADVSKIDHNEGVYIINTGSPHYIEFKEQIEDQDIFTFGKKIRYSAPYKKTGINVNLAQVIDQNTIQMLTYERGVEKETYSCGTGATAVALAFADKQKLEKIDIQLGVKGGNLRVKASRDNLGVFHSIYLIGPATPVYQGQIQL</sequence>
<feature type="binding site" evidence="3">
    <location>
        <begin position="198"/>
        <end position="199"/>
    </location>
    <ligand>
        <name>substrate</name>
    </ligand>
</feature>
<comment type="function">
    <text evidence="3">Catalyzes the stereoinversion of LL-2,6-diaminopimelate (L,L-DAP) to meso-diaminopimelate (meso-DAP), a precursor of L-lysine and an essential component of the bacterial peptidoglycan.</text>
</comment>
<feature type="binding site" evidence="3">
    <location>
        <position position="169"/>
    </location>
    <ligand>
        <name>substrate</name>
    </ligand>
</feature>
<comment type="caution">
    <text evidence="3">Lacks conserved residue(s) required for the propagation of feature annotation.</text>
</comment>
<comment type="catalytic activity">
    <reaction evidence="3">
        <text>(2S,6S)-2,6-diaminopimelate = meso-2,6-diaminopimelate</text>
        <dbReference type="Rhea" id="RHEA:15393"/>
        <dbReference type="ChEBI" id="CHEBI:57609"/>
        <dbReference type="ChEBI" id="CHEBI:57791"/>
        <dbReference type="EC" id="5.1.1.7"/>
    </reaction>
</comment>
<dbReference type="Proteomes" id="UP000236654">
    <property type="component" value="Unassembled WGS sequence"/>
</dbReference>
<dbReference type="EMBL" id="PJNI01000013">
    <property type="protein sequence ID" value="PKR80146.1"/>
    <property type="molecule type" value="Genomic_DNA"/>
</dbReference>
<dbReference type="EC" id="5.1.1.7" evidence="3 4"/>
<dbReference type="PANTHER" id="PTHR31689">
    <property type="entry name" value="DIAMINOPIMELATE EPIMERASE, CHLOROPLASTIC"/>
    <property type="match status" value="1"/>
</dbReference>
<feature type="active site" description="Proton donor" evidence="3">
    <location>
        <position position="73"/>
    </location>
</feature>
<evidence type="ECO:0000256" key="1">
    <source>
        <dbReference type="ARBA" id="ARBA00010219"/>
    </source>
</evidence>
<proteinExistence type="inferred from homology"/>
<keyword evidence="3" id="KW-0963">Cytoplasm</keyword>
<dbReference type="HAMAP" id="MF_00197">
    <property type="entry name" value="DAP_epimerase"/>
    <property type="match status" value="1"/>
</dbReference>
<accession>A0A2I0R0M7</accession>
<comment type="subcellular location">
    <subcellularLocation>
        <location evidence="3">Cytoplasm</location>
    </subcellularLocation>
</comment>
<dbReference type="RefSeq" id="WP_101335204.1">
    <property type="nucleotide sequence ID" value="NZ_PJNI01000013.1"/>
</dbReference>
<dbReference type="OrthoDB" id="9805408at2"/>
<feature type="site" description="Could be important to modulate the pK values of the two catalytic cysteine residues" evidence="3">
    <location>
        <position position="137"/>
    </location>
</feature>
<dbReference type="GO" id="GO:0008837">
    <property type="term" value="F:diaminopimelate epimerase activity"/>
    <property type="evidence" value="ECO:0007669"/>
    <property type="project" value="UniProtKB-UniRule"/>
</dbReference>
<feature type="binding site" evidence="3">
    <location>
        <begin position="187"/>
        <end position="188"/>
    </location>
    <ligand>
        <name>substrate</name>
    </ligand>
</feature>
<dbReference type="GO" id="GO:0009089">
    <property type="term" value="P:lysine biosynthetic process via diaminopimelate"/>
    <property type="evidence" value="ECO:0007669"/>
    <property type="project" value="UniProtKB-UniRule"/>
</dbReference>
<evidence type="ECO:0000313" key="6">
    <source>
        <dbReference type="Proteomes" id="UP000236654"/>
    </source>
</evidence>
<comment type="caution">
    <text evidence="5">The sequence shown here is derived from an EMBL/GenBank/DDBJ whole genome shotgun (WGS) entry which is preliminary data.</text>
</comment>
<feature type="binding site" evidence="3">
    <location>
        <begin position="74"/>
        <end position="75"/>
    </location>
    <ligand>
        <name>substrate</name>
    </ligand>
</feature>
<feature type="active site" description="Proton acceptor" evidence="3">
    <location>
        <position position="197"/>
    </location>
</feature>
<comment type="similarity">
    <text evidence="1 3">Belongs to the diaminopimelate epimerase family.</text>
</comment>
<evidence type="ECO:0000313" key="5">
    <source>
        <dbReference type="EMBL" id="PKR80146.1"/>
    </source>
</evidence>
<keyword evidence="2 3" id="KW-0413">Isomerase</keyword>
<dbReference type="NCBIfam" id="TIGR00652">
    <property type="entry name" value="DapF"/>
    <property type="match status" value="1"/>
</dbReference>
<feature type="site" description="Could be important to modulate the pK values of the two catalytic cysteine residues" evidence="3">
    <location>
        <position position="187"/>
    </location>
</feature>
<gene>
    <name evidence="3" type="primary">dapF</name>
    <name evidence="5" type="ORF">CW751_11630</name>
</gene>
<keyword evidence="3" id="KW-0457">Lysine biosynthesis</keyword>
<keyword evidence="6" id="KW-1185">Reference proteome</keyword>
<evidence type="ECO:0000256" key="3">
    <source>
        <dbReference type="HAMAP-Rule" id="MF_00197"/>
    </source>
</evidence>
<feature type="binding site" evidence="3">
    <location>
        <position position="65"/>
    </location>
    <ligand>
        <name>substrate</name>
    </ligand>
</feature>
<dbReference type="PANTHER" id="PTHR31689:SF0">
    <property type="entry name" value="DIAMINOPIMELATE EPIMERASE"/>
    <property type="match status" value="1"/>
</dbReference>
<dbReference type="Gene3D" id="3.10.310.10">
    <property type="entry name" value="Diaminopimelate Epimerase, Chain A, domain 1"/>
    <property type="match status" value="2"/>
</dbReference>
<dbReference type="GO" id="GO:0005829">
    <property type="term" value="C:cytosol"/>
    <property type="evidence" value="ECO:0007669"/>
    <property type="project" value="TreeGrafter"/>
</dbReference>
<dbReference type="InterPro" id="IPR001653">
    <property type="entry name" value="DAP_epimerase_DapF"/>
</dbReference>
<comment type="subunit">
    <text evidence="3">Homodimer.</text>
</comment>
<reference evidence="5 6" key="1">
    <citation type="submission" date="2017-12" db="EMBL/GenBank/DDBJ databases">
        <title>The draft genome sequence of Brumimicrobium saltpan LHR20.</title>
        <authorList>
            <person name="Do Z.-J."/>
            <person name="Luo H.-R."/>
        </authorList>
    </citation>
    <scope>NUCLEOTIDE SEQUENCE [LARGE SCALE GENOMIC DNA]</scope>
    <source>
        <strain evidence="5 6">LHR20</strain>
    </source>
</reference>
<dbReference type="AlphaFoldDB" id="A0A2I0R0M7"/>
<feature type="binding site" evidence="3">
    <location>
        <position position="13"/>
    </location>
    <ligand>
        <name>substrate</name>
    </ligand>
</feature>
<dbReference type="SUPFAM" id="SSF54506">
    <property type="entry name" value="Diaminopimelate epimerase-like"/>
    <property type="match status" value="2"/>
</dbReference>
<dbReference type="Pfam" id="PF01678">
    <property type="entry name" value="DAP_epimerase"/>
    <property type="match status" value="2"/>
</dbReference>
<evidence type="ECO:0000256" key="4">
    <source>
        <dbReference type="NCBIfam" id="TIGR00652"/>
    </source>
</evidence>
<evidence type="ECO:0000256" key="2">
    <source>
        <dbReference type="ARBA" id="ARBA00023235"/>
    </source>
</evidence>